<accession>A0A511JCE6</accession>
<protein>
    <recommendedName>
        <fullName evidence="4">HNH nuclease domain-containing protein</fullName>
    </recommendedName>
</protein>
<evidence type="ECO:0000313" key="3">
    <source>
        <dbReference type="Proteomes" id="UP000321720"/>
    </source>
</evidence>
<evidence type="ECO:0000256" key="1">
    <source>
        <dbReference type="SAM" id="MobiDB-lite"/>
    </source>
</evidence>
<evidence type="ECO:0008006" key="4">
    <source>
        <dbReference type="Google" id="ProtNLM"/>
    </source>
</evidence>
<dbReference type="EMBL" id="BJWG01000010">
    <property type="protein sequence ID" value="GEL95671.1"/>
    <property type="molecule type" value="Genomic_DNA"/>
</dbReference>
<dbReference type="AlphaFoldDB" id="A0A511JCE6"/>
<feature type="region of interest" description="Disordered" evidence="1">
    <location>
        <begin position="483"/>
        <end position="609"/>
    </location>
</feature>
<dbReference type="OrthoDB" id="5176970at2"/>
<evidence type="ECO:0000313" key="2">
    <source>
        <dbReference type="EMBL" id="GEL95671.1"/>
    </source>
</evidence>
<name>A0A511JCE6_9CELL</name>
<sequence length="609" mass="64399">MLLDVVRNCDSWSAERVVATLDEVDAAAAVLLTVKAHLLAAQADLGAGMRASDRSFADARSRRTGASRWAADQEIAGARALVAMPELAAAVAAREVPVAHVAALGRFAARASAAVVEAMQSDEGRAEVLRLASQAPTGAQFAKDLELYAARVDPERLKSDRDSHHRSRFLTLTHTAEATLLKGRLDPLAGRELALALEATDQRPDADRTVEQARADALHALAVHTNRCPGLQPHPVPATDPTAHAADLAPHGAGLTPDSADLAPHGTGLTPDSADLAPRRTGLTPDGSDRTPRGEYARALAHGDDGEPARRASDLSSMSGRLTAPENRPHVSVLMSVQTLAALRAVQCGSAPPEGFAPAVTSDGLALTLAEAARILCDCTVTRVVVDAASMPLDVGRAQRLHTAHQRRAVHARDRGCAWNGCGALAHWCDVHHVRWWDRDGGETSVENGVALCVFHHQRVHSLDLRVERHGVAWDEGTGLPERVRYSFRNPDGTLENGPPSEPGRSRPRVGRARSGPPVWRATSRPSVDPPGPGVRAELTRARTSAGPPGSGVRAERTRPRPSASRAGGGVESRGVPVADRRGTGPERTRPNAVPPGQGFVQSVGPPPF</sequence>
<keyword evidence="3" id="KW-1185">Reference proteome</keyword>
<feature type="region of interest" description="Disordered" evidence="1">
    <location>
        <begin position="228"/>
        <end position="325"/>
    </location>
</feature>
<gene>
    <name evidence="2" type="ORF">CCO02nite_23290</name>
</gene>
<dbReference type="CDD" id="cd00085">
    <property type="entry name" value="HNHc"/>
    <property type="match status" value="1"/>
</dbReference>
<feature type="compositionally biased region" description="Basic and acidic residues" evidence="1">
    <location>
        <begin position="579"/>
        <end position="590"/>
    </location>
</feature>
<proteinExistence type="predicted"/>
<dbReference type="RefSeq" id="WP_146843302.1">
    <property type="nucleotide sequence ID" value="NZ_BJWG01000010.1"/>
</dbReference>
<feature type="compositionally biased region" description="Basic and acidic residues" evidence="1">
    <location>
        <begin position="287"/>
        <end position="313"/>
    </location>
</feature>
<dbReference type="InterPro" id="IPR003615">
    <property type="entry name" value="HNH_nuc"/>
</dbReference>
<dbReference type="Proteomes" id="UP000321720">
    <property type="component" value="Unassembled WGS sequence"/>
</dbReference>
<reference evidence="2 3" key="1">
    <citation type="submission" date="2019-07" db="EMBL/GenBank/DDBJ databases">
        <title>Whole genome shotgun sequence of Cellulomonas composti NBRC 100758.</title>
        <authorList>
            <person name="Hosoyama A."/>
            <person name="Uohara A."/>
            <person name="Ohji S."/>
            <person name="Ichikawa N."/>
        </authorList>
    </citation>
    <scope>NUCLEOTIDE SEQUENCE [LARGE SCALE GENOMIC DNA]</scope>
    <source>
        <strain evidence="2 3">NBRC 100758</strain>
    </source>
</reference>
<comment type="caution">
    <text evidence="2">The sequence shown here is derived from an EMBL/GenBank/DDBJ whole genome shotgun (WGS) entry which is preliminary data.</text>
</comment>
<organism evidence="2 3">
    <name type="scientific">Cellulomonas composti</name>
    <dbReference type="NCBI Taxonomy" id="266130"/>
    <lineage>
        <taxon>Bacteria</taxon>
        <taxon>Bacillati</taxon>
        <taxon>Actinomycetota</taxon>
        <taxon>Actinomycetes</taxon>
        <taxon>Micrococcales</taxon>
        <taxon>Cellulomonadaceae</taxon>
        <taxon>Cellulomonas</taxon>
    </lineage>
</organism>